<accession>A0A843THT8</accession>
<comment type="caution">
    <text evidence="2">The sequence shown here is derived from an EMBL/GenBank/DDBJ whole genome shotgun (WGS) entry which is preliminary data.</text>
</comment>
<reference evidence="2" key="1">
    <citation type="submission" date="2017-07" db="EMBL/GenBank/DDBJ databases">
        <title>Taro Niue Genome Assembly and Annotation.</title>
        <authorList>
            <person name="Atibalentja N."/>
            <person name="Keating K."/>
            <person name="Fields C.J."/>
        </authorList>
    </citation>
    <scope>NUCLEOTIDE SEQUENCE</scope>
    <source>
        <strain evidence="2">Niue_2</strain>
        <tissue evidence="2">Leaf</tissue>
    </source>
</reference>
<dbReference type="Proteomes" id="UP000652761">
    <property type="component" value="Unassembled WGS sequence"/>
</dbReference>
<feature type="region of interest" description="Disordered" evidence="1">
    <location>
        <begin position="82"/>
        <end position="104"/>
    </location>
</feature>
<evidence type="ECO:0000256" key="1">
    <source>
        <dbReference type="SAM" id="MobiDB-lite"/>
    </source>
</evidence>
<name>A0A843THT8_COLES</name>
<proteinExistence type="predicted"/>
<evidence type="ECO:0000313" key="2">
    <source>
        <dbReference type="EMBL" id="MQL69806.1"/>
    </source>
</evidence>
<gene>
    <name evidence="2" type="ORF">Taro_002125</name>
</gene>
<evidence type="ECO:0000313" key="3">
    <source>
        <dbReference type="Proteomes" id="UP000652761"/>
    </source>
</evidence>
<organism evidence="2 3">
    <name type="scientific">Colocasia esculenta</name>
    <name type="common">Wild taro</name>
    <name type="synonym">Arum esculentum</name>
    <dbReference type="NCBI Taxonomy" id="4460"/>
    <lineage>
        <taxon>Eukaryota</taxon>
        <taxon>Viridiplantae</taxon>
        <taxon>Streptophyta</taxon>
        <taxon>Embryophyta</taxon>
        <taxon>Tracheophyta</taxon>
        <taxon>Spermatophyta</taxon>
        <taxon>Magnoliopsida</taxon>
        <taxon>Liliopsida</taxon>
        <taxon>Araceae</taxon>
        <taxon>Aroideae</taxon>
        <taxon>Colocasieae</taxon>
        <taxon>Colocasia</taxon>
    </lineage>
</organism>
<dbReference type="EMBL" id="NMUH01000048">
    <property type="protein sequence ID" value="MQL69806.1"/>
    <property type="molecule type" value="Genomic_DNA"/>
</dbReference>
<protein>
    <submittedName>
        <fullName evidence="2">Uncharacterized protein</fullName>
    </submittedName>
</protein>
<keyword evidence="3" id="KW-1185">Reference proteome</keyword>
<sequence>MKGIRNPGRNFDVDPSTARVGLRTHLGVCARTLITLTLNCNGSQPVTSYARNHGWMTQALQNVVQAGNQAVAAARNGAGDLHRNFRSLNPHRFSGSLDPDEAEN</sequence>
<dbReference type="AlphaFoldDB" id="A0A843THT8"/>